<evidence type="ECO:0000313" key="2">
    <source>
        <dbReference type="EMBL" id="KKK75047.1"/>
    </source>
</evidence>
<dbReference type="EMBL" id="LAZR01056038">
    <property type="protein sequence ID" value="KKK75047.1"/>
    <property type="molecule type" value="Genomic_DNA"/>
</dbReference>
<protein>
    <submittedName>
        <fullName evidence="2">Uncharacterized protein</fullName>
    </submittedName>
</protein>
<feature type="region of interest" description="Disordered" evidence="1">
    <location>
        <begin position="1"/>
        <end position="22"/>
    </location>
</feature>
<dbReference type="AlphaFoldDB" id="A0A0F8Y0Z2"/>
<reference evidence="2" key="1">
    <citation type="journal article" date="2015" name="Nature">
        <title>Complex archaea that bridge the gap between prokaryotes and eukaryotes.</title>
        <authorList>
            <person name="Spang A."/>
            <person name="Saw J.H."/>
            <person name="Jorgensen S.L."/>
            <person name="Zaremba-Niedzwiedzka K."/>
            <person name="Martijn J."/>
            <person name="Lind A.E."/>
            <person name="van Eijk R."/>
            <person name="Schleper C."/>
            <person name="Guy L."/>
            <person name="Ettema T.J."/>
        </authorList>
    </citation>
    <scope>NUCLEOTIDE SEQUENCE</scope>
</reference>
<name>A0A0F8Y0Z2_9ZZZZ</name>
<feature type="non-terminal residue" evidence="2">
    <location>
        <position position="1"/>
    </location>
</feature>
<proteinExistence type="predicted"/>
<gene>
    <name evidence="2" type="ORF">LCGC14_2877670</name>
</gene>
<evidence type="ECO:0000256" key="1">
    <source>
        <dbReference type="SAM" id="MobiDB-lite"/>
    </source>
</evidence>
<organism evidence="2">
    <name type="scientific">marine sediment metagenome</name>
    <dbReference type="NCBI Taxonomy" id="412755"/>
    <lineage>
        <taxon>unclassified sequences</taxon>
        <taxon>metagenomes</taxon>
        <taxon>ecological metagenomes</taxon>
    </lineage>
</organism>
<accession>A0A0F8Y0Z2</accession>
<comment type="caution">
    <text evidence="2">The sequence shown here is derived from an EMBL/GenBank/DDBJ whole genome shotgun (WGS) entry which is preliminary data.</text>
</comment>
<sequence length="131" mass="14357">HGAMEKIAKEAEQGLKDDPDFDFDVKIGKEGGEPGTIKAGLIQLSEHLKMDYKDDNGDPQSHLVDALEFIRPNGAIGNMAPLVKAMDYLLNYRYAEGTTQTGDPVTATKTGGEFGTRTEVTIYWKKAYDSS</sequence>